<protein>
    <submittedName>
        <fullName evidence="2">DUF4083 domain-containing protein</fullName>
    </submittedName>
</protein>
<comment type="caution">
    <text evidence="2">The sequence shown here is derived from an EMBL/GenBank/DDBJ whole genome shotgun (WGS) entry which is preliminary data.</text>
</comment>
<keyword evidence="1" id="KW-0812">Transmembrane</keyword>
<evidence type="ECO:0000313" key="2">
    <source>
        <dbReference type="EMBL" id="RDW15881.1"/>
    </source>
</evidence>
<feature type="transmembrane region" description="Helical" evidence="1">
    <location>
        <begin position="12"/>
        <end position="30"/>
    </location>
</feature>
<keyword evidence="1" id="KW-1133">Transmembrane helix</keyword>
<organism evidence="2 3">
    <name type="scientific">Oceanobacillus chungangensis</name>
    <dbReference type="NCBI Taxonomy" id="1229152"/>
    <lineage>
        <taxon>Bacteria</taxon>
        <taxon>Bacillati</taxon>
        <taxon>Bacillota</taxon>
        <taxon>Bacilli</taxon>
        <taxon>Bacillales</taxon>
        <taxon>Bacillaceae</taxon>
        <taxon>Oceanobacillus</taxon>
    </lineage>
</organism>
<sequence>MDSFRIGDALFQLLSLGFLLFIIVLIVWFFRSYIKRRNQLDSLEKKINDINEQIKKGNN</sequence>
<evidence type="ECO:0000256" key="1">
    <source>
        <dbReference type="SAM" id="Phobius"/>
    </source>
</evidence>
<keyword evidence="1" id="KW-0472">Membrane</keyword>
<dbReference type="AlphaFoldDB" id="A0A3D8PKY1"/>
<dbReference type="Proteomes" id="UP000256520">
    <property type="component" value="Unassembled WGS sequence"/>
</dbReference>
<name>A0A3D8PKY1_9BACI</name>
<reference evidence="3" key="1">
    <citation type="submission" date="2017-11" db="EMBL/GenBank/DDBJ databases">
        <authorList>
            <person name="Zhu W."/>
        </authorList>
    </citation>
    <scope>NUCLEOTIDE SEQUENCE [LARGE SCALE GENOMIC DNA]</scope>
    <source>
        <strain evidence="3">CAU 1051</strain>
    </source>
</reference>
<evidence type="ECO:0000313" key="3">
    <source>
        <dbReference type="Proteomes" id="UP000256520"/>
    </source>
</evidence>
<gene>
    <name evidence="2" type="ORF">CWR45_16150</name>
</gene>
<dbReference type="EMBL" id="PIOD01000023">
    <property type="protein sequence ID" value="RDW15881.1"/>
    <property type="molecule type" value="Genomic_DNA"/>
</dbReference>
<proteinExistence type="predicted"/>
<keyword evidence="3" id="KW-1185">Reference proteome</keyword>
<dbReference type="RefSeq" id="WP_115750894.1">
    <property type="nucleotide sequence ID" value="NZ_PIOD01000023.1"/>
</dbReference>
<accession>A0A3D8PKY1</accession>